<protein>
    <submittedName>
        <fullName evidence="2">Protocatechuate 3,4-dioxygenase beta subunit</fullName>
    </submittedName>
</protein>
<dbReference type="GO" id="GO:0016702">
    <property type="term" value="F:oxidoreductase activity, acting on single donors with incorporation of molecular oxygen, incorporation of two atoms of oxygen"/>
    <property type="evidence" value="ECO:0007669"/>
    <property type="project" value="InterPro"/>
</dbReference>
<evidence type="ECO:0000259" key="1">
    <source>
        <dbReference type="Pfam" id="PF00775"/>
    </source>
</evidence>
<evidence type="ECO:0000313" key="2">
    <source>
        <dbReference type="EMBL" id="PRY74396.1"/>
    </source>
</evidence>
<dbReference type="RefSeq" id="WP_106359294.1">
    <property type="nucleotide sequence ID" value="NZ_PVTP01000018.1"/>
</dbReference>
<dbReference type="PANTHER" id="PTHR34315">
    <property type="match status" value="1"/>
</dbReference>
<keyword evidence="2" id="KW-0560">Oxidoreductase</keyword>
<name>A0A2T0VTL2_9RHOB</name>
<dbReference type="SUPFAM" id="SSF49482">
    <property type="entry name" value="Aromatic compound dioxygenase"/>
    <property type="match status" value="1"/>
</dbReference>
<dbReference type="GO" id="GO:0008199">
    <property type="term" value="F:ferric iron binding"/>
    <property type="evidence" value="ECO:0007669"/>
    <property type="project" value="InterPro"/>
</dbReference>
<dbReference type="PROSITE" id="PS51318">
    <property type="entry name" value="TAT"/>
    <property type="match status" value="1"/>
</dbReference>
<dbReference type="InterPro" id="IPR006311">
    <property type="entry name" value="TAT_signal"/>
</dbReference>
<reference evidence="2 3" key="1">
    <citation type="submission" date="2018-03" db="EMBL/GenBank/DDBJ databases">
        <title>Genomic Encyclopedia of Archaeal and Bacterial Type Strains, Phase II (KMG-II): from individual species to whole genera.</title>
        <authorList>
            <person name="Goeker M."/>
        </authorList>
    </citation>
    <scope>NUCLEOTIDE SEQUENCE [LARGE SCALE GENOMIC DNA]</scope>
    <source>
        <strain evidence="2 3">DSM 101533</strain>
    </source>
</reference>
<dbReference type="PANTHER" id="PTHR34315:SF1">
    <property type="entry name" value="INTRADIOL RING-CLEAVAGE DIOXYGENASES DOMAIN-CONTAINING PROTEIN-RELATED"/>
    <property type="match status" value="1"/>
</dbReference>
<dbReference type="Pfam" id="PF00775">
    <property type="entry name" value="Dioxygenase_C"/>
    <property type="match status" value="1"/>
</dbReference>
<accession>A0A2T0VTL2</accession>
<proteinExistence type="predicted"/>
<comment type="caution">
    <text evidence="2">The sequence shown here is derived from an EMBL/GenBank/DDBJ whole genome shotgun (WGS) entry which is preliminary data.</text>
</comment>
<gene>
    <name evidence="2" type="ORF">CLV80_11833</name>
</gene>
<keyword evidence="2" id="KW-0223">Dioxygenase</keyword>
<dbReference type="Proteomes" id="UP000238007">
    <property type="component" value="Unassembled WGS sequence"/>
</dbReference>
<organism evidence="2 3">
    <name type="scientific">Yoonia maritima</name>
    <dbReference type="NCBI Taxonomy" id="1435347"/>
    <lineage>
        <taxon>Bacteria</taxon>
        <taxon>Pseudomonadati</taxon>
        <taxon>Pseudomonadota</taxon>
        <taxon>Alphaproteobacteria</taxon>
        <taxon>Rhodobacterales</taxon>
        <taxon>Paracoccaceae</taxon>
        <taxon>Yoonia</taxon>
    </lineage>
</organism>
<dbReference type="Gene3D" id="2.60.130.10">
    <property type="entry name" value="Aromatic compound dioxygenase"/>
    <property type="match status" value="1"/>
</dbReference>
<dbReference type="InterPro" id="IPR015889">
    <property type="entry name" value="Intradiol_dOase_core"/>
</dbReference>
<evidence type="ECO:0000313" key="3">
    <source>
        <dbReference type="Proteomes" id="UP000238007"/>
    </source>
</evidence>
<dbReference type="EMBL" id="PVTP01000018">
    <property type="protein sequence ID" value="PRY74396.1"/>
    <property type="molecule type" value="Genomic_DNA"/>
</dbReference>
<keyword evidence="3" id="KW-1185">Reference proteome</keyword>
<dbReference type="InterPro" id="IPR000627">
    <property type="entry name" value="Intradiol_dOase_C"/>
</dbReference>
<dbReference type="OrthoDB" id="9800887at2"/>
<sequence>MTTEQHDHDKGFQHDRSRWLSRRAALSTMAGVGAVLATPQSVLAACMALPPETAGPFPADGAHGRNASAINVLTSEGVIREDLRTSFAGLTPVAQGAPLSVEIRLVRAGENCTPLAGHALYLWHCDTVGYYSIYDEADRNYLRGVGITDADGVVRFTTIIPGCYDGRWPHMHFEVFDSPRNMNNGRDSLLISQFALPENVSRATYEADSRYSNGIKNLNRISLSQDIAFRDNASAAMAAQTLQMSGSPTSGFSGTITIGLA</sequence>
<feature type="domain" description="Intradiol ring-cleavage dioxygenases" evidence="1">
    <location>
        <begin position="96"/>
        <end position="167"/>
    </location>
</feature>
<dbReference type="AlphaFoldDB" id="A0A2T0VTL2"/>